<keyword evidence="3" id="KW-1185">Reference proteome</keyword>
<dbReference type="GO" id="GO:0016799">
    <property type="term" value="F:hydrolase activity, hydrolyzing N-glycosyl compounds"/>
    <property type="evidence" value="ECO:0007669"/>
    <property type="project" value="InterPro"/>
</dbReference>
<evidence type="ECO:0000313" key="2">
    <source>
        <dbReference type="EMBL" id="KIW07254.1"/>
    </source>
</evidence>
<reference evidence="2 3" key="1">
    <citation type="submission" date="2015-01" db="EMBL/GenBank/DDBJ databases">
        <title>The Genome Sequence of Ochroconis gallopava CBS43764.</title>
        <authorList>
            <consortium name="The Broad Institute Genomics Platform"/>
            <person name="Cuomo C."/>
            <person name="de Hoog S."/>
            <person name="Gorbushina A."/>
            <person name="Stielow B."/>
            <person name="Teixiera M."/>
            <person name="Abouelleil A."/>
            <person name="Chapman S.B."/>
            <person name="Priest M."/>
            <person name="Young S.K."/>
            <person name="Wortman J."/>
            <person name="Nusbaum C."/>
            <person name="Birren B."/>
        </authorList>
    </citation>
    <scope>NUCLEOTIDE SEQUENCE [LARGE SCALE GENOMIC DNA]</scope>
    <source>
        <strain evidence="2 3">CBS 43764</strain>
    </source>
</reference>
<dbReference type="Proteomes" id="UP000053259">
    <property type="component" value="Unassembled WGS sequence"/>
</dbReference>
<dbReference type="GeneID" id="27310082"/>
<organism evidence="2 3">
    <name type="scientific">Verruconis gallopava</name>
    <dbReference type="NCBI Taxonomy" id="253628"/>
    <lineage>
        <taxon>Eukaryota</taxon>
        <taxon>Fungi</taxon>
        <taxon>Dikarya</taxon>
        <taxon>Ascomycota</taxon>
        <taxon>Pezizomycotina</taxon>
        <taxon>Dothideomycetes</taxon>
        <taxon>Pleosporomycetidae</taxon>
        <taxon>Venturiales</taxon>
        <taxon>Sympoventuriaceae</taxon>
        <taxon>Verruconis</taxon>
    </lineage>
</organism>
<evidence type="ECO:0000313" key="3">
    <source>
        <dbReference type="Proteomes" id="UP000053259"/>
    </source>
</evidence>
<dbReference type="Gene3D" id="3.90.245.10">
    <property type="entry name" value="Ribonucleoside hydrolase-like"/>
    <property type="match status" value="1"/>
</dbReference>
<dbReference type="RefSeq" id="XP_016217123.1">
    <property type="nucleotide sequence ID" value="XM_016355107.1"/>
</dbReference>
<protein>
    <submittedName>
        <fullName evidence="2">Uncharacterized protein</fullName>
    </submittedName>
</protein>
<feature type="transmembrane region" description="Helical" evidence="1">
    <location>
        <begin position="372"/>
        <end position="394"/>
    </location>
</feature>
<dbReference type="InterPro" id="IPR036452">
    <property type="entry name" value="Ribo_hydro-like"/>
</dbReference>
<keyword evidence="1" id="KW-0812">Transmembrane</keyword>
<evidence type="ECO:0000256" key="1">
    <source>
        <dbReference type="SAM" id="Phobius"/>
    </source>
</evidence>
<dbReference type="PANTHER" id="PTHR43264">
    <property type="match status" value="1"/>
</dbReference>
<accession>A0A0D2B7M9</accession>
<dbReference type="VEuPathDB" id="FungiDB:PV09_02109"/>
<dbReference type="OrthoDB" id="187522at2759"/>
<feature type="transmembrane region" description="Helical" evidence="1">
    <location>
        <begin position="12"/>
        <end position="33"/>
    </location>
</feature>
<dbReference type="EMBL" id="KN847533">
    <property type="protein sequence ID" value="KIW07254.1"/>
    <property type="molecule type" value="Genomic_DNA"/>
</dbReference>
<dbReference type="SUPFAM" id="SSF53590">
    <property type="entry name" value="Nucleoside hydrolase"/>
    <property type="match status" value="1"/>
</dbReference>
<sequence length="410" mass="45768">MYILLKQLTHNFAKLITNALCIMFNDCILILFLSCEIVQAVVKNLIIDTDIFSDVDDAAALLLGATLPGVNLLGVNVNYPSTYSVLATSAILAHYGHPYVPISAQRPLNNNTFLDTLNFEKGEYCSKVAYHWSGGSLPWGKAENAWLPVDLYRRLLANADDRSVTIVSIGFLDSLSALLNSTADSYSSLDGRTLIKLKVNELVIMGGDYPKGHSWNFWGSNSALSAHVVNTWDGRITFIGGEVGKHVLTGGSLMAKGPYSDPVRMSYIYYTYLNMHASWDPLAIMYAAYGLGDLFEFGNQHGYNHVEPNGTNNWIDDPSKVEQHYLHLKTSESKAAAKLDKLYLHAARKFSYKKPVRPPQLVKAPRIDHSEFSLWTVIGWTFMLAGVVAIAFLIHDTRVLRTWWNRVRVS</sequence>
<dbReference type="InParanoid" id="A0A0D2B7M9"/>
<name>A0A0D2B7M9_9PEZI</name>
<dbReference type="HOGENOM" id="CLU_055874_1_0_1"/>
<proteinExistence type="predicted"/>
<keyword evidence="1" id="KW-1133">Transmembrane helix</keyword>
<dbReference type="PANTHER" id="PTHR43264:SF1">
    <property type="entry name" value="INOSINE_URIDINE-PREFERRING NUCLEOSIDE HYDROLASE DOMAIN-CONTAINING PROTEIN"/>
    <property type="match status" value="1"/>
</dbReference>
<dbReference type="STRING" id="253628.A0A0D2B7M9"/>
<dbReference type="AlphaFoldDB" id="A0A0D2B7M9"/>
<keyword evidence="1" id="KW-0472">Membrane</keyword>
<gene>
    <name evidence="2" type="ORF">PV09_02109</name>
</gene>